<comment type="caution">
    <text evidence="1">The sequence shown here is derived from an EMBL/GenBank/DDBJ whole genome shotgun (WGS) entry which is preliminary data.</text>
</comment>
<dbReference type="EMBL" id="QFXE01000010">
    <property type="protein sequence ID" value="RDH86386.1"/>
    <property type="molecule type" value="Genomic_DNA"/>
</dbReference>
<evidence type="ECO:0000313" key="2">
    <source>
        <dbReference type="Proteomes" id="UP000254771"/>
    </source>
</evidence>
<evidence type="ECO:0000313" key="1">
    <source>
        <dbReference type="EMBL" id="RDH86386.1"/>
    </source>
</evidence>
<keyword evidence="2" id="KW-1185">Reference proteome</keyword>
<proteinExistence type="predicted"/>
<evidence type="ECO:0008006" key="3">
    <source>
        <dbReference type="Google" id="ProtNLM"/>
    </source>
</evidence>
<name>A0A370DQG0_9GAMM</name>
<sequence>MQLRVNPKNVAAYRQRNQVNIIYLSNEGQPLPIDNDDRRHLVIWTPPALGESFYDEVWAQIENGGVAAFYYYLLNLDLGDFHPKKRPPMTEAKRELINLSKPSEERFMDDWLNGEAGYPVIPCGSQQLYTAYSKYCRDNGVRNPRESNQFLGRINRLPGWSNKLRRIYENAHYTGDTKPKRIVLPNEQALENAGETRQPDQTQSQWLTDCWLRFQQAVENV</sequence>
<accession>A0A370DQG0</accession>
<gene>
    <name evidence="1" type="ORF">DIZ78_09460</name>
</gene>
<dbReference type="AlphaFoldDB" id="A0A370DQG0"/>
<organism evidence="1 2">
    <name type="scientific">endosymbiont of Escarpia spicata</name>
    <dbReference type="NCBI Taxonomy" id="2200908"/>
    <lineage>
        <taxon>Bacteria</taxon>
        <taxon>Pseudomonadati</taxon>
        <taxon>Pseudomonadota</taxon>
        <taxon>Gammaproteobacteria</taxon>
        <taxon>sulfur-oxidizing symbionts</taxon>
    </lineage>
</organism>
<protein>
    <recommendedName>
        <fullName evidence="3">DNA primase/nucleoside triphosphatase C-terminal domain-containing protein</fullName>
    </recommendedName>
</protein>
<reference evidence="1 2" key="1">
    <citation type="journal article" date="2018" name="ISME J.">
        <title>Endosymbiont genomes yield clues of tubeworm success.</title>
        <authorList>
            <person name="Li Y."/>
            <person name="Liles M.R."/>
            <person name="Halanych K.M."/>
        </authorList>
    </citation>
    <scope>NUCLEOTIDE SEQUENCE [LARGE SCALE GENOMIC DNA]</scope>
    <source>
        <strain evidence="1">A1462</strain>
    </source>
</reference>
<dbReference type="Proteomes" id="UP000254771">
    <property type="component" value="Unassembled WGS sequence"/>
</dbReference>